<evidence type="ECO:0000256" key="2">
    <source>
        <dbReference type="ARBA" id="ARBA00023125"/>
    </source>
</evidence>
<gene>
    <name evidence="7" type="ORF">A6A04_07980</name>
</gene>
<dbReference type="STRING" id="1285242.A6A04_07980"/>
<dbReference type="SMART" id="SM00421">
    <property type="entry name" value="HTH_LUXR"/>
    <property type="match status" value="1"/>
</dbReference>
<protein>
    <recommendedName>
        <fullName evidence="9">DNA-binding response regulator</fullName>
    </recommendedName>
</protein>
<evidence type="ECO:0000256" key="1">
    <source>
        <dbReference type="ARBA" id="ARBA00023015"/>
    </source>
</evidence>
<organism evidence="7 8">
    <name type="scientific">Paramagnetospirillum marisnigri</name>
    <dbReference type="NCBI Taxonomy" id="1285242"/>
    <lineage>
        <taxon>Bacteria</taxon>
        <taxon>Pseudomonadati</taxon>
        <taxon>Pseudomonadota</taxon>
        <taxon>Alphaproteobacteria</taxon>
        <taxon>Rhodospirillales</taxon>
        <taxon>Magnetospirillaceae</taxon>
        <taxon>Paramagnetospirillum</taxon>
    </lineage>
</organism>
<dbReference type="EMBL" id="LWQT01000109">
    <property type="protein sequence ID" value="OAN44748.1"/>
    <property type="molecule type" value="Genomic_DNA"/>
</dbReference>
<dbReference type="GO" id="GO:0006355">
    <property type="term" value="P:regulation of DNA-templated transcription"/>
    <property type="evidence" value="ECO:0007669"/>
    <property type="project" value="InterPro"/>
</dbReference>
<evidence type="ECO:0008006" key="9">
    <source>
        <dbReference type="Google" id="ProtNLM"/>
    </source>
</evidence>
<keyword evidence="3" id="KW-0804">Transcription</keyword>
<dbReference type="PROSITE" id="PS50110">
    <property type="entry name" value="RESPONSE_REGULATORY"/>
    <property type="match status" value="1"/>
</dbReference>
<feature type="domain" description="HTH luxR-type" evidence="5">
    <location>
        <begin position="134"/>
        <end position="199"/>
    </location>
</feature>
<name>A0A178M9M5_9PROT</name>
<evidence type="ECO:0000313" key="7">
    <source>
        <dbReference type="EMBL" id="OAN44748.1"/>
    </source>
</evidence>
<keyword evidence="8" id="KW-1185">Reference proteome</keyword>
<keyword evidence="2" id="KW-0238">DNA-binding</keyword>
<evidence type="ECO:0000313" key="8">
    <source>
        <dbReference type="Proteomes" id="UP000078428"/>
    </source>
</evidence>
<dbReference type="Gene3D" id="1.10.10.10">
    <property type="entry name" value="Winged helix-like DNA-binding domain superfamily/Winged helix DNA-binding domain"/>
    <property type="match status" value="1"/>
</dbReference>
<dbReference type="PANTHER" id="PTHR44688">
    <property type="entry name" value="DNA-BINDING TRANSCRIPTIONAL ACTIVATOR DEVR_DOSR"/>
    <property type="match status" value="1"/>
</dbReference>
<dbReference type="PANTHER" id="PTHR44688:SF16">
    <property type="entry name" value="DNA-BINDING TRANSCRIPTIONAL ACTIVATOR DEVR_DOSR"/>
    <property type="match status" value="1"/>
</dbReference>
<dbReference type="GO" id="GO:0000160">
    <property type="term" value="P:phosphorelay signal transduction system"/>
    <property type="evidence" value="ECO:0007669"/>
    <property type="project" value="InterPro"/>
</dbReference>
<dbReference type="InterPro" id="IPR000792">
    <property type="entry name" value="Tscrpt_reg_LuxR_C"/>
</dbReference>
<dbReference type="Proteomes" id="UP000078428">
    <property type="component" value="Unassembled WGS sequence"/>
</dbReference>
<dbReference type="Pfam" id="PF00072">
    <property type="entry name" value="Response_reg"/>
    <property type="match status" value="1"/>
</dbReference>
<dbReference type="InterPro" id="IPR036388">
    <property type="entry name" value="WH-like_DNA-bd_sf"/>
</dbReference>
<evidence type="ECO:0000259" key="5">
    <source>
        <dbReference type="PROSITE" id="PS50043"/>
    </source>
</evidence>
<dbReference type="RefSeq" id="WP_068495585.1">
    <property type="nucleotide sequence ID" value="NZ_LWQT01000109.1"/>
</dbReference>
<dbReference type="OrthoDB" id="9802426at2"/>
<dbReference type="Pfam" id="PF00196">
    <property type="entry name" value="GerE"/>
    <property type="match status" value="1"/>
</dbReference>
<dbReference type="SMART" id="SM00448">
    <property type="entry name" value="REC"/>
    <property type="match status" value="1"/>
</dbReference>
<dbReference type="InterPro" id="IPR011006">
    <property type="entry name" value="CheY-like_superfamily"/>
</dbReference>
<dbReference type="PRINTS" id="PR00038">
    <property type="entry name" value="HTHLUXR"/>
</dbReference>
<comment type="caution">
    <text evidence="7">The sequence shown here is derived from an EMBL/GenBank/DDBJ whole genome shotgun (WGS) entry which is preliminary data.</text>
</comment>
<dbReference type="GO" id="GO:0003677">
    <property type="term" value="F:DNA binding"/>
    <property type="evidence" value="ECO:0007669"/>
    <property type="project" value="UniProtKB-KW"/>
</dbReference>
<keyword evidence="4" id="KW-0597">Phosphoprotein</keyword>
<sequence>MQYVVALVDDDAGFREALQWLLSSSGYDVRCYGALATFIDGHDPSLVGCALIDLRLGEESGIDALRKARLKGHDAPALMISAYGDIPTAVMAVRLGAHGFIEKPTDNDKLLVAVAEACERHSQIRAAHGAATDAITRYQRLTDREADVYWLLVGGAATKEFAARLCISTRTAETHRGRVFEKMEARGLDDLVQSSFHLKGLFRPDSV</sequence>
<evidence type="ECO:0000256" key="3">
    <source>
        <dbReference type="ARBA" id="ARBA00023163"/>
    </source>
</evidence>
<dbReference type="InterPro" id="IPR001789">
    <property type="entry name" value="Sig_transdc_resp-reg_receiver"/>
</dbReference>
<dbReference type="SUPFAM" id="SSF52172">
    <property type="entry name" value="CheY-like"/>
    <property type="match status" value="1"/>
</dbReference>
<dbReference type="PROSITE" id="PS50043">
    <property type="entry name" value="HTH_LUXR_2"/>
    <property type="match status" value="1"/>
</dbReference>
<reference evidence="7 8" key="1">
    <citation type="submission" date="2016-04" db="EMBL/GenBank/DDBJ databases">
        <title>Draft genome sequence of freshwater magnetotactic bacteria Magnetospirillum marisnigri SP-1 and Magnetospirillum moscoviense BB-1.</title>
        <authorList>
            <person name="Koziaeva V."/>
            <person name="Dziuba M.V."/>
            <person name="Ivanov T.M."/>
            <person name="Kuznetsov B."/>
            <person name="Grouzdev D.S."/>
        </authorList>
    </citation>
    <scope>NUCLEOTIDE SEQUENCE [LARGE SCALE GENOMIC DNA]</scope>
    <source>
        <strain evidence="7 8">SP-1</strain>
    </source>
</reference>
<evidence type="ECO:0000259" key="6">
    <source>
        <dbReference type="PROSITE" id="PS50110"/>
    </source>
</evidence>
<feature type="domain" description="Response regulatory" evidence="6">
    <location>
        <begin position="4"/>
        <end position="118"/>
    </location>
</feature>
<accession>A0A178M9M5</accession>
<feature type="modified residue" description="4-aspartylphosphate" evidence="4">
    <location>
        <position position="53"/>
    </location>
</feature>
<evidence type="ECO:0000256" key="4">
    <source>
        <dbReference type="PROSITE-ProRule" id="PRU00169"/>
    </source>
</evidence>
<keyword evidence="1" id="KW-0805">Transcription regulation</keyword>
<dbReference type="AlphaFoldDB" id="A0A178M9M5"/>
<dbReference type="Gene3D" id="3.40.50.2300">
    <property type="match status" value="1"/>
</dbReference>
<proteinExistence type="predicted"/>